<reference evidence="1" key="1">
    <citation type="submission" date="2020-08" db="EMBL/GenBank/DDBJ databases">
        <title>Genome public.</title>
        <authorList>
            <person name="Liu C."/>
            <person name="Sun Q."/>
        </authorList>
    </citation>
    <scope>NUCLEOTIDE SEQUENCE</scope>
    <source>
        <strain evidence="1">BX7</strain>
    </source>
</reference>
<accession>A0A926HVF6</accession>
<proteinExistence type="predicted"/>
<dbReference type="EMBL" id="JACRSP010000007">
    <property type="protein sequence ID" value="MBC8537273.1"/>
    <property type="molecule type" value="Genomic_DNA"/>
</dbReference>
<dbReference type="RefSeq" id="WP_249301790.1">
    <property type="nucleotide sequence ID" value="NZ_JACRSP010000007.1"/>
</dbReference>
<evidence type="ECO:0000313" key="1">
    <source>
        <dbReference type="EMBL" id="MBC8537273.1"/>
    </source>
</evidence>
<comment type="caution">
    <text evidence="1">The sequence shown here is derived from an EMBL/GenBank/DDBJ whole genome shotgun (WGS) entry which is preliminary data.</text>
</comment>
<name>A0A926HVF6_9FIRM</name>
<dbReference type="AlphaFoldDB" id="A0A926HVF6"/>
<gene>
    <name evidence="1" type="ORF">H8695_11295</name>
</gene>
<sequence>MVYQDIYKRALDLMFETDSSDYRTVAPGQLVILLQETVGANDTIRLAKGKEPLEAPVTLELTDEVEWEPELATAALAYGLAEKFAYDDDDMSKISYFHTLYVTAVNAASRAVPGDIIDVYDEEAEDCLEAN</sequence>
<evidence type="ECO:0000313" key="2">
    <source>
        <dbReference type="Proteomes" id="UP000620366"/>
    </source>
</evidence>
<protein>
    <submittedName>
        <fullName evidence="1">Uncharacterized protein</fullName>
    </submittedName>
</protein>
<dbReference type="Proteomes" id="UP000620366">
    <property type="component" value="Unassembled WGS sequence"/>
</dbReference>
<keyword evidence="2" id="KW-1185">Reference proteome</keyword>
<organism evidence="1 2">
    <name type="scientific">Feifania hominis</name>
    <dbReference type="NCBI Taxonomy" id="2763660"/>
    <lineage>
        <taxon>Bacteria</taxon>
        <taxon>Bacillati</taxon>
        <taxon>Bacillota</taxon>
        <taxon>Clostridia</taxon>
        <taxon>Eubacteriales</taxon>
        <taxon>Feifaniaceae</taxon>
        <taxon>Feifania</taxon>
    </lineage>
</organism>